<dbReference type="Pfam" id="PF00005">
    <property type="entry name" value="ABC_tran"/>
    <property type="match status" value="1"/>
</dbReference>
<dbReference type="SUPFAM" id="SSF52540">
    <property type="entry name" value="P-loop containing nucleoside triphosphate hydrolases"/>
    <property type="match status" value="1"/>
</dbReference>
<organism evidence="7 8">
    <name type="scientific">Metapseudomonas otitidis</name>
    <dbReference type="NCBI Taxonomy" id="319939"/>
    <lineage>
        <taxon>Bacteria</taxon>
        <taxon>Pseudomonadati</taxon>
        <taxon>Pseudomonadota</taxon>
        <taxon>Gammaproteobacteria</taxon>
        <taxon>Pseudomonadales</taxon>
        <taxon>Pseudomonadaceae</taxon>
        <taxon>Metapseudomonas</taxon>
    </lineage>
</organism>
<dbReference type="InterPro" id="IPR050153">
    <property type="entry name" value="Metal_Ion_Import_ABC"/>
</dbReference>
<name>A0A679GVU8_9GAMM</name>
<proteinExistence type="inferred from homology"/>
<evidence type="ECO:0000313" key="7">
    <source>
        <dbReference type="EMBL" id="BCA30797.1"/>
    </source>
</evidence>
<feature type="chain" id="PRO_5025446886" description="ABC transporter domain-containing protein" evidence="5">
    <location>
        <begin position="19"/>
        <end position="244"/>
    </location>
</feature>
<protein>
    <recommendedName>
        <fullName evidence="6">ABC transporter domain-containing protein</fullName>
    </recommendedName>
</protein>
<sequence>MICYFITFAFSYSPFSHALDLTMLQFDALQWGPPARPLAPPLSLALPAGSLTAVVGRNGCGKSSLLRVIAGLQRPLAGRVSVGAAGLGAVGFLQQQQALDRQFPLSLGELAMAGLWRSRLSRVERRRRCEAALADWQLEALADQPLLALSGGELQRALLARLELMDAPLLLLDEPDAALDVEGQAILWQRIARWQREGRTQLVVCHDLEAVRERLPRCLLIRADGCRHGASRVLLPAPTRQQVA</sequence>
<evidence type="ECO:0000256" key="2">
    <source>
        <dbReference type="ARBA" id="ARBA00022448"/>
    </source>
</evidence>
<evidence type="ECO:0000256" key="1">
    <source>
        <dbReference type="ARBA" id="ARBA00005417"/>
    </source>
</evidence>
<accession>A0A679GVU8</accession>
<keyword evidence="2" id="KW-0813">Transport</keyword>
<dbReference type="InterPro" id="IPR003439">
    <property type="entry name" value="ABC_transporter-like_ATP-bd"/>
</dbReference>
<feature type="domain" description="ABC transporter" evidence="6">
    <location>
        <begin position="24"/>
        <end position="243"/>
    </location>
</feature>
<evidence type="ECO:0000256" key="5">
    <source>
        <dbReference type="SAM" id="SignalP"/>
    </source>
</evidence>
<dbReference type="KEGG" id="poj:PtoMrB4_47740"/>
<evidence type="ECO:0000313" key="8">
    <source>
        <dbReference type="Proteomes" id="UP000501237"/>
    </source>
</evidence>
<dbReference type="EMBL" id="AP022642">
    <property type="protein sequence ID" value="BCA30797.1"/>
    <property type="molecule type" value="Genomic_DNA"/>
</dbReference>
<dbReference type="GO" id="GO:0016887">
    <property type="term" value="F:ATP hydrolysis activity"/>
    <property type="evidence" value="ECO:0007669"/>
    <property type="project" value="InterPro"/>
</dbReference>
<keyword evidence="3" id="KW-0547">Nucleotide-binding</keyword>
<dbReference type="PANTHER" id="PTHR42734:SF5">
    <property type="entry name" value="IRON TRANSPORT SYSTEM ATP-BINDING PROTEIN HI_0361-RELATED"/>
    <property type="match status" value="1"/>
</dbReference>
<dbReference type="InterPro" id="IPR003593">
    <property type="entry name" value="AAA+_ATPase"/>
</dbReference>
<dbReference type="InterPro" id="IPR027417">
    <property type="entry name" value="P-loop_NTPase"/>
</dbReference>
<feature type="signal peptide" evidence="5">
    <location>
        <begin position="1"/>
        <end position="18"/>
    </location>
</feature>
<dbReference type="AlphaFoldDB" id="A0A679GVU8"/>
<evidence type="ECO:0000256" key="3">
    <source>
        <dbReference type="ARBA" id="ARBA00022741"/>
    </source>
</evidence>
<keyword evidence="5" id="KW-0732">Signal</keyword>
<evidence type="ECO:0000256" key="4">
    <source>
        <dbReference type="ARBA" id="ARBA00022840"/>
    </source>
</evidence>
<gene>
    <name evidence="7" type="ORF">PtoMrB4_47740</name>
</gene>
<dbReference type="SMART" id="SM00382">
    <property type="entry name" value="AAA"/>
    <property type="match status" value="1"/>
</dbReference>
<keyword evidence="4" id="KW-0067">ATP-binding</keyword>
<dbReference type="PROSITE" id="PS50893">
    <property type="entry name" value="ABC_TRANSPORTER_2"/>
    <property type="match status" value="1"/>
</dbReference>
<evidence type="ECO:0000259" key="6">
    <source>
        <dbReference type="PROSITE" id="PS50893"/>
    </source>
</evidence>
<dbReference type="Gene3D" id="3.40.50.300">
    <property type="entry name" value="P-loop containing nucleotide triphosphate hydrolases"/>
    <property type="match status" value="1"/>
</dbReference>
<comment type="similarity">
    <text evidence="1">Belongs to the ABC transporter superfamily.</text>
</comment>
<reference evidence="7 8" key="1">
    <citation type="journal article" date="2020" name="Microbiol. Resour. Announc.">
        <title>Complete genome sequence of Pseudomonas otitidis strain MrB4, isolated from Lake Biwa in Japan.</title>
        <authorList>
            <person name="Miyazaki K."/>
            <person name="Hase E."/>
            <person name="Maruya T."/>
        </authorList>
    </citation>
    <scope>NUCLEOTIDE SEQUENCE [LARGE SCALE GENOMIC DNA]</scope>
    <source>
        <strain evidence="7 8">MrB4</strain>
    </source>
</reference>
<dbReference type="Proteomes" id="UP000501237">
    <property type="component" value="Chromosome"/>
</dbReference>
<dbReference type="PANTHER" id="PTHR42734">
    <property type="entry name" value="METAL TRANSPORT SYSTEM ATP-BINDING PROTEIN TM_0124-RELATED"/>
    <property type="match status" value="1"/>
</dbReference>
<dbReference type="GO" id="GO:0005524">
    <property type="term" value="F:ATP binding"/>
    <property type="evidence" value="ECO:0007669"/>
    <property type="project" value="UniProtKB-KW"/>
</dbReference>